<reference evidence="4 5" key="1">
    <citation type="journal article" date="2013" name="Proc. Natl. Acad. Sci. U.S.A.">
        <title>Fine-scale variation in meiotic recombination in Mimulus inferred from population shotgun sequencing.</title>
        <authorList>
            <person name="Hellsten U."/>
            <person name="Wright K.M."/>
            <person name="Jenkins J."/>
            <person name="Shu S."/>
            <person name="Yuan Y."/>
            <person name="Wessler S.R."/>
            <person name="Schmutz J."/>
            <person name="Willis J.H."/>
            <person name="Rokhsar D.S."/>
        </authorList>
    </citation>
    <scope>NUCLEOTIDE SEQUENCE [LARGE SCALE GENOMIC DNA]</scope>
    <source>
        <strain evidence="5">cv. DUN x IM62</strain>
    </source>
</reference>
<dbReference type="OrthoDB" id="1888725at2759"/>
<keyword evidence="2" id="KW-1015">Disulfide bond</keyword>
<accession>A0A022RTJ9</accession>
<dbReference type="AlphaFoldDB" id="A0A022RTJ9"/>
<proteinExistence type="inferred from homology"/>
<keyword evidence="3" id="KW-0732">Signal</keyword>
<evidence type="ECO:0000313" key="5">
    <source>
        <dbReference type="Proteomes" id="UP000030748"/>
    </source>
</evidence>
<comment type="similarity">
    <text evidence="1">Belongs to the Ole e I family.</text>
</comment>
<sequence length="171" mass="18512">MASATQIAILFAGALCLLSLPGGAQSNAAATKFSVEGDVYCEVCRTNFINKLSQPMAGATVRLQCKGETEGNITYSLEGITDDKGQYHLTVEGDHGEDECEITLVRSSRPDCNVVPDEGWATKPTSRITLTKNSGFHDNTRKANPLGFTKKKADPQCAQLFKELEINPEEL</sequence>
<evidence type="ECO:0000256" key="1">
    <source>
        <dbReference type="ARBA" id="ARBA00010049"/>
    </source>
</evidence>
<dbReference type="Pfam" id="PF01190">
    <property type="entry name" value="Pollen_Ole_e_1"/>
    <property type="match status" value="1"/>
</dbReference>
<evidence type="ECO:0000256" key="3">
    <source>
        <dbReference type="SAM" id="SignalP"/>
    </source>
</evidence>
<feature type="chain" id="PRO_5001508347" evidence="3">
    <location>
        <begin position="27"/>
        <end position="171"/>
    </location>
</feature>
<dbReference type="PhylomeDB" id="A0A022RTJ9"/>
<feature type="signal peptide" evidence="3">
    <location>
        <begin position="1"/>
        <end position="26"/>
    </location>
</feature>
<keyword evidence="5" id="KW-1185">Reference proteome</keyword>
<dbReference type="EMBL" id="KI630264">
    <property type="protein sequence ID" value="EYU43331.1"/>
    <property type="molecule type" value="Genomic_DNA"/>
</dbReference>
<dbReference type="InterPro" id="IPR006041">
    <property type="entry name" value="Pollen_Ole_e1_allergen"/>
</dbReference>
<protein>
    <submittedName>
        <fullName evidence="4">Uncharacterized protein</fullName>
    </submittedName>
</protein>
<name>A0A022RTJ9_ERYGU</name>
<dbReference type="PANTHER" id="PTHR31614:SF24">
    <property type="entry name" value="OLEE1-LIKE PROTEIN"/>
    <property type="match status" value="1"/>
</dbReference>
<dbReference type="eggNOG" id="ENOG502S1QR">
    <property type="taxonomic scope" value="Eukaryota"/>
</dbReference>
<evidence type="ECO:0000313" key="4">
    <source>
        <dbReference type="EMBL" id="EYU43331.1"/>
    </source>
</evidence>
<evidence type="ECO:0000256" key="2">
    <source>
        <dbReference type="ARBA" id="ARBA00023157"/>
    </source>
</evidence>
<gene>
    <name evidence="4" type="ORF">MIMGU_mgv1a014984mg</name>
</gene>
<dbReference type="PANTHER" id="PTHR31614">
    <property type="entry name" value="PROTEIN DOWNSTREAM OF FLC-RELATED"/>
    <property type="match status" value="1"/>
</dbReference>
<organism evidence="4 5">
    <name type="scientific">Erythranthe guttata</name>
    <name type="common">Yellow monkey flower</name>
    <name type="synonym">Mimulus guttatus</name>
    <dbReference type="NCBI Taxonomy" id="4155"/>
    <lineage>
        <taxon>Eukaryota</taxon>
        <taxon>Viridiplantae</taxon>
        <taxon>Streptophyta</taxon>
        <taxon>Embryophyta</taxon>
        <taxon>Tracheophyta</taxon>
        <taxon>Spermatophyta</taxon>
        <taxon>Magnoliopsida</taxon>
        <taxon>eudicotyledons</taxon>
        <taxon>Gunneridae</taxon>
        <taxon>Pentapetalae</taxon>
        <taxon>asterids</taxon>
        <taxon>lamiids</taxon>
        <taxon>Lamiales</taxon>
        <taxon>Phrymaceae</taxon>
        <taxon>Erythranthe</taxon>
    </lineage>
</organism>
<dbReference type="OMA" id="VRVECKE"/>
<dbReference type="Proteomes" id="UP000030748">
    <property type="component" value="Unassembled WGS sequence"/>
</dbReference>
<dbReference type="KEGG" id="egt:105951429"/>